<feature type="region of interest" description="Disordered" evidence="1">
    <location>
        <begin position="1"/>
        <end position="56"/>
    </location>
</feature>
<dbReference type="EMBL" id="CP039353">
    <property type="protein sequence ID" value="QCE08079.1"/>
    <property type="molecule type" value="Genomic_DNA"/>
</dbReference>
<protein>
    <submittedName>
        <fullName evidence="2">Uncharacterized protein</fullName>
    </submittedName>
</protein>
<evidence type="ECO:0000313" key="3">
    <source>
        <dbReference type="Proteomes" id="UP000501690"/>
    </source>
</evidence>
<organism evidence="2 3">
    <name type="scientific">Vigna unguiculata</name>
    <name type="common">Cowpea</name>
    <dbReference type="NCBI Taxonomy" id="3917"/>
    <lineage>
        <taxon>Eukaryota</taxon>
        <taxon>Viridiplantae</taxon>
        <taxon>Streptophyta</taxon>
        <taxon>Embryophyta</taxon>
        <taxon>Tracheophyta</taxon>
        <taxon>Spermatophyta</taxon>
        <taxon>Magnoliopsida</taxon>
        <taxon>eudicotyledons</taxon>
        <taxon>Gunneridae</taxon>
        <taxon>Pentapetalae</taxon>
        <taxon>rosids</taxon>
        <taxon>fabids</taxon>
        <taxon>Fabales</taxon>
        <taxon>Fabaceae</taxon>
        <taxon>Papilionoideae</taxon>
        <taxon>50 kb inversion clade</taxon>
        <taxon>NPAAA clade</taxon>
        <taxon>indigoferoid/millettioid clade</taxon>
        <taxon>Phaseoleae</taxon>
        <taxon>Vigna</taxon>
    </lineage>
</organism>
<evidence type="ECO:0000313" key="2">
    <source>
        <dbReference type="EMBL" id="QCE08079.1"/>
    </source>
</evidence>
<dbReference type="AlphaFoldDB" id="A0A4D6N6F8"/>
<accession>A0A4D6N6F8</accession>
<evidence type="ECO:0000256" key="1">
    <source>
        <dbReference type="SAM" id="MobiDB-lite"/>
    </source>
</evidence>
<sequence>MQVHGVEFGNGGGEEPPAHQWSRRRRIRDAARHLSPSTAPVNQIGGGGVSQSPEVPRLRLQEARCPRVKRKEMVISVFARDTSDGDGRVWPWDVQQ</sequence>
<reference evidence="2 3" key="1">
    <citation type="submission" date="2019-04" db="EMBL/GenBank/DDBJ databases">
        <title>An improved genome assembly and genetic linkage map for asparagus bean, Vigna unguiculata ssp. sesquipedialis.</title>
        <authorList>
            <person name="Xia Q."/>
            <person name="Zhang R."/>
            <person name="Dong Y."/>
        </authorList>
    </citation>
    <scope>NUCLEOTIDE SEQUENCE [LARGE SCALE GENOMIC DNA]</scope>
    <source>
        <tissue evidence="2">Leaf</tissue>
    </source>
</reference>
<proteinExistence type="predicted"/>
<dbReference type="Proteomes" id="UP000501690">
    <property type="component" value="Linkage Group LG9"/>
</dbReference>
<name>A0A4D6N6F8_VIGUN</name>
<gene>
    <name evidence="2" type="ORF">DEO72_LG9g3103</name>
</gene>
<keyword evidence="3" id="KW-1185">Reference proteome</keyword>